<name>X1D7B2_9ZZZZ</name>
<feature type="non-terminal residue" evidence="2">
    <location>
        <position position="77"/>
    </location>
</feature>
<dbReference type="PROSITE" id="PS50110">
    <property type="entry name" value="RESPONSE_REGULATORY"/>
    <property type="match status" value="1"/>
</dbReference>
<dbReference type="Gene3D" id="3.40.50.2300">
    <property type="match status" value="1"/>
</dbReference>
<organism evidence="2">
    <name type="scientific">marine sediment metagenome</name>
    <dbReference type="NCBI Taxonomy" id="412755"/>
    <lineage>
        <taxon>unclassified sequences</taxon>
        <taxon>metagenomes</taxon>
        <taxon>ecological metagenomes</taxon>
    </lineage>
</organism>
<reference evidence="2" key="1">
    <citation type="journal article" date="2014" name="Front. Microbiol.">
        <title>High frequency of phylogenetically diverse reductive dehalogenase-homologous genes in deep subseafloor sedimentary metagenomes.</title>
        <authorList>
            <person name="Kawai M."/>
            <person name="Futagami T."/>
            <person name="Toyoda A."/>
            <person name="Takaki Y."/>
            <person name="Nishi S."/>
            <person name="Hori S."/>
            <person name="Arai W."/>
            <person name="Tsubouchi T."/>
            <person name="Morono Y."/>
            <person name="Uchiyama I."/>
            <person name="Ito T."/>
            <person name="Fujiyama A."/>
            <person name="Inagaki F."/>
            <person name="Takami H."/>
        </authorList>
    </citation>
    <scope>NUCLEOTIDE SEQUENCE</scope>
    <source>
        <strain evidence="2">Expedition CK06-06</strain>
    </source>
</reference>
<comment type="caution">
    <text evidence="2">The sequence shown here is derived from an EMBL/GenBank/DDBJ whole genome shotgun (WGS) entry which is preliminary data.</text>
</comment>
<dbReference type="InterPro" id="IPR011006">
    <property type="entry name" value="CheY-like_superfamily"/>
</dbReference>
<dbReference type="PANTHER" id="PTHR43228">
    <property type="entry name" value="TWO-COMPONENT RESPONSE REGULATOR"/>
    <property type="match status" value="1"/>
</dbReference>
<dbReference type="InterPro" id="IPR052048">
    <property type="entry name" value="ST_Response_Regulator"/>
</dbReference>
<accession>X1D7B2</accession>
<evidence type="ECO:0000259" key="1">
    <source>
        <dbReference type="PROSITE" id="PS50110"/>
    </source>
</evidence>
<protein>
    <recommendedName>
        <fullName evidence="1">Response regulatory domain-containing protein</fullName>
    </recommendedName>
</protein>
<proteinExistence type="predicted"/>
<evidence type="ECO:0000313" key="2">
    <source>
        <dbReference type="EMBL" id="GAH16631.1"/>
    </source>
</evidence>
<dbReference type="GO" id="GO:0000160">
    <property type="term" value="P:phosphorelay signal transduction system"/>
    <property type="evidence" value="ECO:0007669"/>
    <property type="project" value="InterPro"/>
</dbReference>
<dbReference type="InterPro" id="IPR001789">
    <property type="entry name" value="Sig_transdc_resp-reg_receiver"/>
</dbReference>
<dbReference type="EMBL" id="BART01035689">
    <property type="protein sequence ID" value="GAH16631.1"/>
    <property type="molecule type" value="Genomic_DNA"/>
</dbReference>
<gene>
    <name evidence="2" type="ORF">S01H4_60501</name>
</gene>
<dbReference type="SUPFAM" id="SSF52172">
    <property type="entry name" value="CheY-like"/>
    <property type="match status" value="1"/>
</dbReference>
<dbReference type="PANTHER" id="PTHR43228:SF1">
    <property type="entry name" value="TWO-COMPONENT RESPONSE REGULATOR ARR22"/>
    <property type="match status" value="1"/>
</dbReference>
<feature type="domain" description="Response regulatory" evidence="1">
    <location>
        <begin position="10"/>
        <end position="77"/>
    </location>
</feature>
<sequence length="77" mass="8752">MKNSSAGAKRILVVEDEPAICELCRRVLAGEGFEVDIAVNGKVAQDMIEDKKYDLFLIDIRLPEMDGKELYKWIHDV</sequence>
<dbReference type="AlphaFoldDB" id="X1D7B2"/>
<dbReference type="Pfam" id="PF00072">
    <property type="entry name" value="Response_reg"/>
    <property type="match status" value="1"/>
</dbReference>